<feature type="non-terminal residue" evidence="1">
    <location>
        <position position="1"/>
    </location>
</feature>
<comment type="caution">
    <text evidence="1">The sequence shown here is derived from an EMBL/GenBank/DDBJ whole genome shotgun (WGS) entry which is preliminary data.</text>
</comment>
<feature type="non-terminal residue" evidence="1">
    <location>
        <position position="44"/>
    </location>
</feature>
<reference evidence="1" key="1">
    <citation type="submission" date="2021-06" db="EMBL/GenBank/DDBJ databases">
        <authorList>
            <person name="Kallberg Y."/>
            <person name="Tangrot J."/>
            <person name="Rosling A."/>
        </authorList>
    </citation>
    <scope>NUCLEOTIDE SEQUENCE</scope>
    <source>
        <strain evidence="1">AZ414A</strain>
    </source>
</reference>
<name>A0A9N9E9E9_9GLOM</name>
<keyword evidence="2" id="KW-1185">Reference proteome</keyword>
<dbReference type="AlphaFoldDB" id="A0A9N9E9E9"/>
<gene>
    <name evidence="1" type="ORF">DEBURN_LOCUS11908</name>
</gene>
<dbReference type="OrthoDB" id="2422819at2759"/>
<protein>
    <submittedName>
        <fullName evidence="1">2862_t:CDS:1</fullName>
    </submittedName>
</protein>
<proteinExistence type="predicted"/>
<accession>A0A9N9E9E9</accession>
<evidence type="ECO:0000313" key="2">
    <source>
        <dbReference type="Proteomes" id="UP000789706"/>
    </source>
</evidence>
<dbReference type="Proteomes" id="UP000789706">
    <property type="component" value="Unassembled WGS sequence"/>
</dbReference>
<sequence length="44" mass="5097">GKSLIDKFNWRITKIPRHPGLKIFLGGLQSIARLTANEYRDLMK</sequence>
<dbReference type="EMBL" id="CAJVPK010009188">
    <property type="protein sequence ID" value="CAG8665478.1"/>
    <property type="molecule type" value="Genomic_DNA"/>
</dbReference>
<organism evidence="1 2">
    <name type="scientific">Diversispora eburnea</name>
    <dbReference type="NCBI Taxonomy" id="1213867"/>
    <lineage>
        <taxon>Eukaryota</taxon>
        <taxon>Fungi</taxon>
        <taxon>Fungi incertae sedis</taxon>
        <taxon>Mucoromycota</taxon>
        <taxon>Glomeromycotina</taxon>
        <taxon>Glomeromycetes</taxon>
        <taxon>Diversisporales</taxon>
        <taxon>Diversisporaceae</taxon>
        <taxon>Diversispora</taxon>
    </lineage>
</organism>
<evidence type="ECO:0000313" key="1">
    <source>
        <dbReference type="EMBL" id="CAG8665478.1"/>
    </source>
</evidence>